<proteinExistence type="inferred from homology"/>
<comment type="similarity">
    <text evidence="1">Belongs to the FAD-binding monooxygenase family.</text>
</comment>
<dbReference type="GO" id="GO:0004499">
    <property type="term" value="F:N,N-dimethylaniline monooxygenase activity"/>
    <property type="evidence" value="ECO:0007669"/>
    <property type="project" value="InterPro"/>
</dbReference>
<dbReference type="PANTHER" id="PTHR42877:SF4">
    <property type="entry name" value="FAD_NAD(P)-BINDING DOMAIN-CONTAINING PROTEIN-RELATED"/>
    <property type="match status" value="1"/>
</dbReference>
<dbReference type="SUPFAM" id="SSF51905">
    <property type="entry name" value="FAD/NAD(P)-binding domain"/>
    <property type="match status" value="1"/>
</dbReference>
<organism evidence="5 6">
    <name type="scientific">Amycolatopsis pithecellobii</name>
    <dbReference type="NCBI Taxonomy" id="664692"/>
    <lineage>
        <taxon>Bacteria</taxon>
        <taxon>Bacillati</taxon>
        <taxon>Actinomycetota</taxon>
        <taxon>Actinomycetes</taxon>
        <taxon>Pseudonocardiales</taxon>
        <taxon>Pseudonocardiaceae</taxon>
        <taxon>Amycolatopsis</taxon>
    </lineage>
</organism>
<dbReference type="InterPro" id="IPR020946">
    <property type="entry name" value="Flavin_mOase-like"/>
</dbReference>
<keyword evidence="5" id="KW-0503">Monooxygenase</keyword>
<name>A0A6N7YVY5_9PSEU</name>
<evidence type="ECO:0000256" key="1">
    <source>
        <dbReference type="ARBA" id="ARBA00010139"/>
    </source>
</evidence>
<dbReference type="Pfam" id="PF00743">
    <property type="entry name" value="FMO-like"/>
    <property type="match status" value="1"/>
</dbReference>
<accession>A0A6N7YVY5</accession>
<dbReference type="GO" id="GO:0050660">
    <property type="term" value="F:flavin adenine dinucleotide binding"/>
    <property type="evidence" value="ECO:0007669"/>
    <property type="project" value="InterPro"/>
</dbReference>
<dbReference type="RefSeq" id="WP_154755280.1">
    <property type="nucleotide sequence ID" value="NZ_WMBA01000003.1"/>
</dbReference>
<dbReference type="InterPro" id="IPR036188">
    <property type="entry name" value="FAD/NAD-bd_sf"/>
</dbReference>
<dbReference type="EMBL" id="WMBA01000003">
    <property type="protein sequence ID" value="MTD53033.1"/>
    <property type="molecule type" value="Genomic_DNA"/>
</dbReference>
<keyword evidence="6" id="KW-1185">Reference proteome</keyword>
<keyword evidence="2" id="KW-0285">Flavoprotein</keyword>
<evidence type="ECO:0000256" key="4">
    <source>
        <dbReference type="ARBA" id="ARBA00023002"/>
    </source>
</evidence>
<gene>
    <name evidence="5" type="ORF">GKO32_03435</name>
</gene>
<keyword evidence="3" id="KW-0274">FAD</keyword>
<dbReference type="GO" id="GO:0050661">
    <property type="term" value="F:NADP binding"/>
    <property type="evidence" value="ECO:0007669"/>
    <property type="project" value="InterPro"/>
</dbReference>
<protein>
    <submittedName>
        <fullName evidence="5">SidA/IucD/PvdA family monooxygenase</fullName>
    </submittedName>
</protein>
<dbReference type="AlphaFoldDB" id="A0A6N7YVY5"/>
<keyword evidence="4" id="KW-0560">Oxidoreductase</keyword>
<comment type="caution">
    <text evidence="5">The sequence shown here is derived from an EMBL/GenBank/DDBJ whole genome shotgun (WGS) entry which is preliminary data.</text>
</comment>
<dbReference type="OrthoDB" id="5168853at2"/>
<dbReference type="PANTHER" id="PTHR42877">
    <property type="entry name" value="L-ORNITHINE N(5)-MONOOXYGENASE-RELATED"/>
    <property type="match status" value="1"/>
</dbReference>
<dbReference type="PRINTS" id="PR00411">
    <property type="entry name" value="PNDRDTASEI"/>
</dbReference>
<evidence type="ECO:0000313" key="5">
    <source>
        <dbReference type="EMBL" id="MTD53033.1"/>
    </source>
</evidence>
<dbReference type="InterPro" id="IPR051209">
    <property type="entry name" value="FAD-bind_Monooxygenase_sf"/>
</dbReference>
<evidence type="ECO:0000313" key="6">
    <source>
        <dbReference type="Proteomes" id="UP000440096"/>
    </source>
</evidence>
<evidence type="ECO:0000256" key="3">
    <source>
        <dbReference type="ARBA" id="ARBA00022827"/>
    </source>
</evidence>
<evidence type="ECO:0000256" key="2">
    <source>
        <dbReference type="ARBA" id="ARBA00022630"/>
    </source>
</evidence>
<dbReference type="PRINTS" id="PR00368">
    <property type="entry name" value="FADPNR"/>
</dbReference>
<sequence>MMVAKQPELLAATDQTIDDALGYADPLVLRGLVYQLTADPELLPIEVETENFGISESVTVRHQADVAMIRAKAAAYLRACRDAGAGDVPLGPAERLPRSLALTAGREIPPPELDMWLEQLAVDRFARGVSWQEKPSAERLDAFSVVVIGAGMGGLNAGAQLAHAGITFTILEKNPEVGGTWYENRYPGCRVDTPSRTYTHVLGADFDYPSPFCVQSENERYVNWIADHFDLREKVQFGTDVQSLVWDEDTKTWEITALQGGVQRVWRANAVITAVGFLSRPNIPSVPGLDEFTGELFHTARWPSGLDLTGKSVAVVGSGCTGYQLVPELAKQTGHVYHFQRTPNWVFDVPGYLAPYPPQVNWLDRNFPYLVNFIRFQQSWSRRPDATRAANEIDPAFEDPTALSAANKVVLEQRLAFMRSKFADRPDLMAKMLPVAAPLSARPVLVDRDYSIYDALLDEDKVTLVTGGMQKVTAKGITAEDGTEYEVDAIALATGYRANDYLWPMRVQGRDGATPQELWAKDGARAYLGCLLPGFPNLFVLYGPNTNANVGFAAIHLEELVTRFAVSCIAGVIAEEKDTVDVTMDAYWRYNDELDRNMVSKVYLDPRANSYFTNEFRRSATNGAIDPRILWRWLRDPRSTDPSLTRDGDAISPRFGEDLVVE</sequence>
<dbReference type="Gene3D" id="3.50.50.60">
    <property type="entry name" value="FAD/NAD(P)-binding domain"/>
    <property type="match status" value="2"/>
</dbReference>
<reference evidence="5 6" key="1">
    <citation type="submission" date="2019-11" db="EMBL/GenBank/DDBJ databases">
        <title>Draft genome of Amycolatopsis RM579.</title>
        <authorList>
            <person name="Duangmal K."/>
            <person name="Mingma R."/>
        </authorList>
    </citation>
    <scope>NUCLEOTIDE SEQUENCE [LARGE SCALE GENOMIC DNA]</scope>
    <source>
        <strain evidence="5 6">RM579</strain>
    </source>
</reference>
<dbReference type="Proteomes" id="UP000440096">
    <property type="component" value="Unassembled WGS sequence"/>
</dbReference>